<dbReference type="EMBL" id="AHMH02000132">
    <property type="protein sequence ID" value="EMM99052.1"/>
    <property type="molecule type" value="Genomic_DNA"/>
</dbReference>
<keyword evidence="2" id="KW-1185">Reference proteome</keyword>
<gene>
    <name evidence="1" type="ORF">LEP1GSC035_4843</name>
</gene>
<accession>A0ABP2T4T3</accession>
<reference evidence="1 2" key="1">
    <citation type="submission" date="2013-01" db="EMBL/GenBank/DDBJ databases">
        <authorList>
            <person name="Harkins D.M."/>
            <person name="Durkin A.S."/>
            <person name="Brinkac L.M."/>
            <person name="Haft D.H."/>
            <person name="Selengut J.D."/>
            <person name="Sanka R."/>
            <person name="DePew J."/>
            <person name="Purushe J."/>
            <person name="Whelen A.C."/>
            <person name="Vinetz J.M."/>
            <person name="Sutton G.G."/>
            <person name="Nierman W.C."/>
            <person name="Fouts D.E."/>
        </authorList>
    </citation>
    <scope>NUCLEOTIDE SEQUENCE [LARGE SCALE GENOMIC DNA]</scope>
    <source>
        <strain evidence="1 2">2007001578</strain>
    </source>
</reference>
<comment type="caution">
    <text evidence="1">The sequence shown here is derived from an EMBL/GenBank/DDBJ whole genome shotgun (WGS) entry which is preliminary data.</text>
</comment>
<sequence length="54" mass="6580">MSHLTFNRLKEKNYVLTMGETHPILILYSRKFINQKYFVFNFLNRIVEKFHSGD</sequence>
<organism evidence="1 2">
    <name type="scientific">Leptospira noguchii str. 2007001578</name>
    <dbReference type="NCBI Taxonomy" id="1049974"/>
    <lineage>
        <taxon>Bacteria</taxon>
        <taxon>Pseudomonadati</taxon>
        <taxon>Spirochaetota</taxon>
        <taxon>Spirochaetia</taxon>
        <taxon>Leptospirales</taxon>
        <taxon>Leptospiraceae</taxon>
        <taxon>Leptospira</taxon>
    </lineage>
</organism>
<proteinExistence type="predicted"/>
<name>A0ABP2T4T3_9LEPT</name>
<evidence type="ECO:0000313" key="1">
    <source>
        <dbReference type="EMBL" id="EMM99052.1"/>
    </source>
</evidence>
<dbReference type="Proteomes" id="UP000012099">
    <property type="component" value="Unassembled WGS sequence"/>
</dbReference>
<protein>
    <submittedName>
        <fullName evidence="1">Uncharacterized protein</fullName>
    </submittedName>
</protein>
<evidence type="ECO:0000313" key="2">
    <source>
        <dbReference type="Proteomes" id="UP000012099"/>
    </source>
</evidence>